<evidence type="ECO:0000313" key="13">
    <source>
        <dbReference type="EMBL" id="CRK26873.1"/>
    </source>
</evidence>
<dbReference type="InterPro" id="IPR017907">
    <property type="entry name" value="Znf_RING_CS"/>
</dbReference>
<dbReference type="InterPro" id="IPR027417">
    <property type="entry name" value="P-loop_NTPase"/>
</dbReference>
<accession>A0A0G4LXQ6</accession>
<evidence type="ECO:0000256" key="9">
    <source>
        <dbReference type="PROSITE-ProRule" id="PRU00175"/>
    </source>
</evidence>
<dbReference type="InterPro" id="IPR014001">
    <property type="entry name" value="Helicase_ATP-bd"/>
</dbReference>
<dbReference type="SMART" id="SM00487">
    <property type="entry name" value="DEXDc"/>
    <property type="match status" value="1"/>
</dbReference>
<dbReference type="GO" id="GO:0006281">
    <property type="term" value="P:DNA repair"/>
    <property type="evidence" value="ECO:0007669"/>
    <property type="project" value="TreeGrafter"/>
</dbReference>
<dbReference type="GO" id="GO:0005634">
    <property type="term" value="C:nucleus"/>
    <property type="evidence" value="ECO:0007669"/>
    <property type="project" value="TreeGrafter"/>
</dbReference>
<evidence type="ECO:0000259" key="11">
    <source>
        <dbReference type="PROSITE" id="PS50089"/>
    </source>
</evidence>
<proteinExistence type="predicted"/>
<sequence length="3549" mass="397400">MAQKPQQFDVLGDTGARVDRPRDSLALIFKRALELGLDDVSQDGGVRFTVGTMCSGTDAPILALRELQDAALSMGYNHLFDFDHQFSVEIEAYKQAFIERNSKPSGEIYRDVIQVSDPSRKDAITAHGSLAPIPAAPDLLVAGSSCVDFSKLNNKRDILAKHSVLSRLYEEAKNTKNGLDFGTVTPQSQSHDVRMALQDVRDSFHTEGESVKTFGSILQFIYDQRPKLIILENVSHAPWRAFTHFWLPLVGYVALSMKVDSKNFLVPQTRTRGYLVAVDQWHYGTELSTRMARLWSSMMESSNWFPNQYPEVHKFLLSSMDQRILEARAIEERKIAENMTRDVEARMCAYDHAKVRRQQGLGPDRPFTQRDGRGNLLPRDTSWQAYIRGTSSRVQDLLDITWLSERKKGGRDLNYKAKYLDLGEGVERLKTQIGIVGCVLPDGDLFATDQGRPILGVEALSLQGLPIDRTRTSVETQADLHDMAGNAMTTTVVGAATLCILIAERQVTRSSGFHGGLPLLDNGASTRTQNLKHLFAIRQSDRNGAADGAFALLQHCPSYSTAQKDQAAVAHLIMIHQKGRRYCPCAGYRKHNPATGLMICTLCNQVRCVTCAGNPAHAFETLLTGPLWSWDETIHALRGILPNRFALTGGHGIPQDDKDVKSLCSSLYTTEKENGNITTRLRELRKCLGAVYYLDHFDNSQVIVATYVSTCGRIELSIGLDQVVWYLYLPKPLEPGSFNQQAAPPIARAILDKSADNVFPSCLSWEIFFLQPVPVVLSLEPRSDSTFRCFVTEFNGQPIKSYPIIPMAATELMVGVEGVYEFSQTCGTPFDLLYSRRTAGSEPSSAPCYLFLDTKHTTEPEEDSWVMSQSVSKLEPGTHREVLCKFSSSWKEQEQKLRQHGTPQTVQCEIPGLWRSVHQTTGTLMNISMSDVHLAPDRMTAETSEDLHVIIPGALNFPDVAQAPIPVLQLRIDIPDLPFPVHLLPQLWKTDGEIFKECAKETDSGEKWMRVSDHHHKDALSLISFALGALKANHLPREFTVGILERAGAVCQSLDADFPNPKVHLLWEGFKVKKLFDDSEAAQQLAESYSKRPLPLELDVQIVRADQPRHTGDLYSGRAGGNIAQEPELIIRILFNPTALAHRAWLHLPRDGLIRGIRRDVMQDGHIGFAVDVEFVDPSLKMIEPFEACLSQDVISSATYASAIQLPSFDSCGVQLRPDQIQSVQWMIEKESSNSCFVEREVEEFLVPSSSIRLRSHAEVVNRARGGVLAHDVGFGKTIATLALIDHQRNQSDERSVTERITAHGSLAPIPAAPDLLVAGSSCVDFSKLNNKRDILAKHSVLSRLYEEAKNTRNGLDFGTVTPQSQSHDVRMALQDVRDSFQTEGESVKTFGSILQFIYDQRPKFIILENVSHAPWRAFTHFWLPLVGYVALSMKVDSKNFLVPQTRTRGYLVAVDQWHYGTEMSTRMARLWSSMMESSNWFPNQYPEVHKFLLSSMDQRILEARAIEERKIAENMTRDVEARMCAYDHAKVRRQQGLGPDRPFTQRDGRGNLLPRDTSWQAYIRGTSSRVQDLLDITWLSERKKAGRDLNYKAKYLDLGEGVERLKTQIGIVGCVLPDGDLFATDQGRPILGIEALSLQGLPIDRIHTSVETQADLHDMAGNAMTTTVVGAATLCVLIAERQVTRSSGFHNGLPLLDNGASTKTQHLKHLFAIRQSDRNGTADVAFALLQHCPSYSTAQKDQAAVAHLIMIHQKGRRYCPCAGYRKHNPATGLMICTLCNQVRCVTCAGNPAHAFETLLTGPLWSWDETIHALRGILPNRFALTGGHGIPQDDKDVKSLYLSLYTTEKEERNITSRLRELRKCLGAVYYLDHFDNSQVIVATYVSTCGRIELSIGSDQVVWYLYLPEPLEPGSFNQRAAPPIARATLDKSAGNVFPSCQSWEVFFLQPLPVVLSLEPQSDSTLRCSVTEFNGQPIKSYPIIPMAATELMVGVEGLYEFSQNCGTPFDLLYLRRANDSEPSSAPCYLFLDTKHTTEPEEDSWVMSQSVSKLEPGTHREVLCKFPSSWKEQEQKLRQYGTPQTVQCEIPGLWRSVHQTTGTLMNISMSDVHLAPDRMTAETSEDLHVIIPGALNFPDVAQAPIPVLQLRIDIPDLPFPVHLLPQLWKTDGEIFKECAKETAPGEKWMRVSDHHHKDALSLISFALGALKADHLPREFKVGLLERAGAACRILDADFPNPKIHLLWEGLKVKKLFDDSEAAQKLAESYSKRPLPLELDVQIVRADQPRHTGDLYSGRARGNIAQEPELIVRILFNPTALAHRAWLHLPRDGLIRGIRRDVMQDGHIGFAVDVEFVDPSLKMIEPFEACLSQDVISSATYDLAIQLPSFDSCGVQLRPDQIQSVQWMIEKESSNSYFVEKEVEEFLVPSSSIRLRSHAEVVNRARGGVLAHDVGFGKTIATLALIDHQRNQSDERSVTERYAWTQERHCHLKATLIVCPPQIVDQWRDEIERFLGSENWNVVVINAKTPFHRGILETADIVILSTAFIHSPAFVQTLTRVAGAAKFHDASGASSREFNIWYREAVTDLEDSCQCYADNNKNSSALAKHISVRTQERKASFEKARAACVVESRRKDQKSKATARTQRATKTSKKPRRTAAAAAESDYFAQSDSDSAMDERKRKVATSHVVNDFKDATVLQMYSFDRVVLDEFSYENKSTAAFVANCVASSKWILSGTPPMADLSQVCAIADLVNIHVARPEASVPKSFPSITRGPRLDKTTRGEAMRQYADPKSAQFALERHEQARIFIEHKMTRRETDFSHIGVTEQVVICRLDPVSSVVYAQLQQVLYDARWDIEEVPGDMRAIIDWLLQQTGNNKASKARENLRMSWHNTIQSLLVQSSTNLSAYGENMKKLGMDVRAGAVSGITVLTSMRTIYQRLQARSKAMIKSQFDMLMYVVDQVQMSGLLTMTNAKGRDKTKQDKAMYYQDHLDDFIQRFTAARPWSFGDAEIRDDFAGIWQPGGWASWKGGNGVYGAIDWWKLTEEDVEAMDEDELRHVETDLVCFKASDNPESQIEATGQQLEESVCGLLKASVLDQYHEAEPEKVAANIGLASATLLDAYWKDTAKSKDFEFGNKFRPYRPKLNEEETDRGTSHDQATNRMAMALQSVQAGIEEYIRQARRLRVLGIVQDLFAFAQDLEAGHKPNAPTCSVCGSQDNTEMKDLSLFITCGHLLCSGCVAAHGHQHHQDESTTGEVLCPVDSCSAMARSALVPCTQLISATAASTLDFEGKSAKVMKILDVIRTDVKDDEKVLLFVSNKKLKAQLFGALAEDDNVDVYVTTGTHHDTDAIRYFKEPNEDGKKKVLVQSLMSEESAGTNLTEANHVMFAAPLHTDRRNHYMYMRQARGRAIRFGQTRPVKVYHFVTAHTMEVDVLEHRLRHKLLIPEGSDRMPLDNLNYKLYALDTRAASRGPPSTTKEVSAAPMASSALRRIRPYIDEVETRKLLDSQEYDEWLDRLDVPPSAATKQAPWFRSQVVEQSTDEKVYDDDVEIGN</sequence>
<dbReference type="GO" id="GO:0008094">
    <property type="term" value="F:ATP-dependent activity, acting on DNA"/>
    <property type="evidence" value="ECO:0007669"/>
    <property type="project" value="TreeGrafter"/>
</dbReference>
<reference evidence="13 14" key="1">
    <citation type="submission" date="2015-05" db="EMBL/GenBank/DDBJ databases">
        <authorList>
            <person name="Wang D.B."/>
            <person name="Wang M."/>
        </authorList>
    </citation>
    <scope>NUCLEOTIDE SEQUENCE [LARGE SCALE GENOMIC DNA]</scope>
    <source>
        <strain evidence="13">VL1</strain>
    </source>
</reference>
<dbReference type="GO" id="GO:0005524">
    <property type="term" value="F:ATP binding"/>
    <property type="evidence" value="ECO:0007669"/>
    <property type="project" value="UniProtKB-KW"/>
</dbReference>
<dbReference type="Pfam" id="PF00145">
    <property type="entry name" value="DNA_methylase"/>
    <property type="match status" value="1"/>
</dbReference>
<dbReference type="CDD" id="cd18793">
    <property type="entry name" value="SF2_C_SNF"/>
    <property type="match status" value="1"/>
</dbReference>
<dbReference type="PROSITE" id="PS51194">
    <property type="entry name" value="HELICASE_CTER"/>
    <property type="match status" value="1"/>
</dbReference>
<evidence type="ECO:0008006" key="15">
    <source>
        <dbReference type="Google" id="ProtNLM"/>
    </source>
</evidence>
<protein>
    <recommendedName>
        <fullName evidence="15">Helicase ATP-binding domain-containing protein</fullName>
    </recommendedName>
</protein>
<dbReference type="InterPro" id="IPR001841">
    <property type="entry name" value="Znf_RING"/>
</dbReference>
<dbReference type="SUPFAM" id="SSF52540">
    <property type="entry name" value="P-loop containing nucleoside triphosphate hydrolases"/>
    <property type="match status" value="3"/>
</dbReference>
<gene>
    <name evidence="13" type="ORF">BN1708_000663</name>
</gene>
<dbReference type="PANTHER" id="PTHR45626:SF26">
    <property type="entry name" value="FAMILY HELICASE, PUTATIVE (AFU_ORTHOLOGUE AFUA_2G09120)-RELATED"/>
    <property type="match status" value="1"/>
</dbReference>
<keyword evidence="8" id="KW-0067">ATP-binding</keyword>
<dbReference type="GO" id="GO:0016787">
    <property type="term" value="F:hydrolase activity"/>
    <property type="evidence" value="ECO:0007669"/>
    <property type="project" value="UniProtKB-KW"/>
</dbReference>
<dbReference type="GO" id="GO:0008168">
    <property type="term" value="F:methyltransferase activity"/>
    <property type="evidence" value="ECO:0007669"/>
    <property type="project" value="UniProtKB-KW"/>
</dbReference>
<feature type="compositionally biased region" description="Low complexity" evidence="10">
    <location>
        <begin position="2636"/>
        <end position="2645"/>
    </location>
</feature>
<keyword evidence="6" id="KW-0378">Hydrolase</keyword>
<dbReference type="GO" id="GO:0032259">
    <property type="term" value="P:methylation"/>
    <property type="evidence" value="ECO:0007669"/>
    <property type="project" value="UniProtKB-KW"/>
</dbReference>
<evidence type="ECO:0000313" key="14">
    <source>
        <dbReference type="Proteomes" id="UP000044602"/>
    </source>
</evidence>
<keyword evidence="14" id="KW-1185">Reference proteome</keyword>
<keyword evidence="1" id="KW-0489">Methyltransferase</keyword>
<dbReference type="InterPro" id="IPR001650">
    <property type="entry name" value="Helicase_C-like"/>
</dbReference>
<organism evidence="13 14">
    <name type="scientific">Verticillium longisporum</name>
    <name type="common">Verticillium dahliae var. longisporum</name>
    <dbReference type="NCBI Taxonomy" id="100787"/>
    <lineage>
        <taxon>Eukaryota</taxon>
        <taxon>Fungi</taxon>
        <taxon>Dikarya</taxon>
        <taxon>Ascomycota</taxon>
        <taxon>Pezizomycotina</taxon>
        <taxon>Sordariomycetes</taxon>
        <taxon>Hypocreomycetidae</taxon>
        <taxon>Glomerellales</taxon>
        <taxon>Plectosphaerellaceae</taxon>
        <taxon>Verticillium</taxon>
    </lineage>
</organism>
<evidence type="ECO:0000256" key="4">
    <source>
        <dbReference type="ARBA" id="ARBA00022741"/>
    </source>
</evidence>
<feature type="region of interest" description="Disordered" evidence="10">
    <location>
        <begin position="2628"/>
        <end position="2660"/>
    </location>
</feature>
<dbReference type="GO" id="GO:0008270">
    <property type="term" value="F:zinc ion binding"/>
    <property type="evidence" value="ECO:0007669"/>
    <property type="project" value="UniProtKB-KW"/>
</dbReference>
<evidence type="ECO:0000256" key="2">
    <source>
        <dbReference type="ARBA" id="ARBA00022679"/>
    </source>
</evidence>
<evidence type="ECO:0000256" key="3">
    <source>
        <dbReference type="ARBA" id="ARBA00022723"/>
    </source>
</evidence>
<evidence type="ECO:0000256" key="5">
    <source>
        <dbReference type="ARBA" id="ARBA00022771"/>
    </source>
</evidence>
<dbReference type="PANTHER" id="PTHR45626">
    <property type="entry name" value="TRANSCRIPTION TERMINATION FACTOR 2-RELATED"/>
    <property type="match status" value="1"/>
</dbReference>
<feature type="domain" description="Helicase C-terminal" evidence="12">
    <location>
        <begin position="3290"/>
        <end position="3460"/>
    </location>
</feature>
<dbReference type="Gene3D" id="3.40.50.300">
    <property type="entry name" value="P-loop containing nucleotide triphosphate hydrolases"/>
    <property type="match status" value="1"/>
</dbReference>
<evidence type="ECO:0000259" key="12">
    <source>
        <dbReference type="PROSITE" id="PS51194"/>
    </source>
</evidence>
<dbReference type="Gene3D" id="3.40.50.10810">
    <property type="entry name" value="Tandem AAA-ATPase domain"/>
    <property type="match status" value="1"/>
</dbReference>
<dbReference type="EMBL" id="CVQH01020306">
    <property type="protein sequence ID" value="CRK26873.1"/>
    <property type="molecule type" value="Genomic_DNA"/>
</dbReference>
<keyword evidence="7" id="KW-0862">Zinc</keyword>
<dbReference type="STRING" id="100787.A0A0G4LXQ6"/>
<evidence type="ECO:0000256" key="7">
    <source>
        <dbReference type="ARBA" id="ARBA00022833"/>
    </source>
</evidence>
<dbReference type="SUPFAM" id="SSF53335">
    <property type="entry name" value="S-adenosyl-L-methionine-dependent methyltransferases"/>
    <property type="match status" value="2"/>
</dbReference>
<dbReference type="InterPro" id="IPR000330">
    <property type="entry name" value="SNF2_N"/>
</dbReference>
<keyword evidence="3" id="KW-0479">Metal-binding</keyword>
<dbReference type="PROSITE" id="PS50089">
    <property type="entry name" value="ZF_RING_2"/>
    <property type="match status" value="1"/>
</dbReference>
<evidence type="ECO:0000256" key="10">
    <source>
        <dbReference type="SAM" id="MobiDB-lite"/>
    </source>
</evidence>
<dbReference type="SUPFAM" id="SSF57850">
    <property type="entry name" value="RING/U-box"/>
    <property type="match status" value="1"/>
</dbReference>
<dbReference type="InterPro" id="IPR049730">
    <property type="entry name" value="SNF2/RAD54-like_C"/>
</dbReference>
<keyword evidence="2" id="KW-0808">Transferase</keyword>
<feature type="domain" description="RING-type" evidence="11">
    <location>
        <begin position="3206"/>
        <end position="3258"/>
    </location>
</feature>
<keyword evidence="5 9" id="KW-0863">Zinc-finger</keyword>
<evidence type="ECO:0000256" key="8">
    <source>
        <dbReference type="ARBA" id="ARBA00022840"/>
    </source>
</evidence>
<dbReference type="Pfam" id="PF00176">
    <property type="entry name" value="SNF2-rel_dom"/>
    <property type="match status" value="2"/>
</dbReference>
<evidence type="ECO:0000256" key="1">
    <source>
        <dbReference type="ARBA" id="ARBA00022603"/>
    </source>
</evidence>
<dbReference type="Proteomes" id="UP000044602">
    <property type="component" value="Unassembled WGS sequence"/>
</dbReference>
<keyword evidence="4" id="KW-0547">Nucleotide-binding</keyword>
<dbReference type="InterPro" id="IPR050628">
    <property type="entry name" value="SNF2_RAD54_helicase_TF"/>
</dbReference>
<dbReference type="InterPro" id="IPR029063">
    <property type="entry name" value="SAM-dependent_MTases_sf"/>
</dbReference>
<dbReference type="Gene3D" id="3.40.50.150">
    <property type="entry name" value="Vaccinia Virus protein VP39"/>
    <property type="match status" value="2"/>
</dbReference>
<name>A0A0G4LXQ6_VERLO</name>
<dbReference type="SMART" id="SM00184">
    <property type="entry name" value="RING"/>
    <property type="match status" value="1"/>
</dbReference>
<evidence type="ECO:0000256" key="6">
    <source>
        <dbReference type="ARBA" id="ARBA00022801"/>
    </source>
</evidence>
<dbReference type="PROSITE" id="PS00518">
    <property type="entry name" value="ZF_RING_1"/>
    <property type="match status" value="1"/>
</dbReference>
<dbReference type="InterPro" id="IPR038718">
    <property type="entry name" value="SNF2-like_sf"/>
</dbReference>
<dbReference type="InterPro" id="IPR001525">
    <property type="entry name" value="C5_MeTfrase"/>
</dbReference>